<gene>
    <name evidence="4" type="ORF">EDC19_1412</name>
</gene>
<dbReference type="GO" id="GO:0016787">
    <property type="term" value="F:hydrolase activity"/>
    <property type="evidence" value="ECO:0007669"/>
    <property type="project" value="UniProtKB-KW"/>
</dbReference>
<keyword evidence="1" id="KW-0479">Metal-binding</keyword>
<evidence type="ECO:0000313" key="5">
    <source>
        <dbReference type="Proteomes" id="UP000294545"/>
    </source>
</evidence>
<accession>A0A4V2Q0C2</accession>
<evidence type="ECO:0000259" key="3">
    <source>
        <dbReference type="Pfam" id="PF07687"/>
    </source>
</evidence>
<keyword evidence="5" id="KW-1185">Reference proteome</keyword>
<dbReference type="SUPFAM" id="SSF53187">
    <property type="entry name" value="Zn-dependent exopeptidases"/>
    <property type="match status" value="1"/>
</dbReference>
<dbReference type="Proteomes" id="UP000294545">
    <property type="component" value="Unassembled WGS sequence"/>
</dbReference>
<dbReference type="OrthoDB" id="9792335at2"/>
<dbReference type="AlphaFoldDB" id="A0A4V2Q0C2"/>
<dbReference type="Gene3D" id="3.30.70.360">
    <property type="match status" value="1"/>
</dbReference>
<evidence type="ECO:0000313" key="4">
    <source>
        <dbReference type="EMBL" id="TCK93221.1"/>
    </source>
</evidence>
<sequence>MSEVLEGKLIQAIKEITEALHDDMVAFSQKLIQTPSISGTEKELADLNIAEMEKLGYDEVFRDEQGNVVGIVKGTEDGPTIMFNSHMDHVSPGDKNNWEGYDPYGGLIDICKVDNQEKEPDEAECIHGRGASDVKCGEAMQIYSGGLLVKLKEKGFQFKGNYMFTGVVQEEPAEMVGMLHLIDKTLPAKGLTYDAMVSSEATSLKLYCGHRGRVEMLITVYGRTSHGSAPWLGINSIYKAMPLIEKIKDELYPSLPTDPDLGQASLSLNIIECSPGALSIVPDKCMLSLDRRTLPGETAEIAVAQIQKIIDELASKDPEFKADVKVKTAVETSYTGVSYEASKDMNPWKISKDHGFVKAAAEALESVGQTPKYGYWDFGTDASKTCGIDRKPTIGYSPMQEQYAHTPYDKCRTDFMKKALEGNVALFIHAAASGKEGFEKVEW</sequence>
<name>A0A4V2Q0C2_9FIRM</name>
<dbReference type="SUPFAM" id="SSF55031">
    <property type="entry name" value="Bacterial exopeptidase dimerisation domain"/>
    <property type="match status" value="1"/>
</dbReference>
<dbReference type="EMBL" id="SMGQ01000012">
    <property type="protein sequence ID" value="TCK93221.1"/>
    <property type="molecule type" value="Genomic_DNA"/>
</dbReference>
<dbReference type="InterPro" id="IPR002933">
    <property type="entry name" value="Peptidase_M20"/>
</dbReference>
<dbReference type="RefSeq" id="WP_132282138.1">
    <property type="nucleotide sequence ID" value="NZ_SMGQ01000012.1"/>
</dbReference>
<dbReference type="InterPro" id="IPR036264">
    <property type="entry name" value="Bact_exopeptidase_dim_dom"/>
</dbReference>
<evidence type="ECO:0000256" key="2">
    <source>
        <dbReference type="ARBA" id="ARBA00022801"/>
    </source>
</evidence>
<dbReference type="GO" id="GO:0046872">
    <property type="term" value="F:metal ion binding"/>
    <property type="evidence" value="ECO:0007669"/>
    <property type="project" value="UniProtKB-KW"/>
</dbReference>
<dbReference type="Pfam" id="PF01546">
    <property type="entry name" value="Peptidase_M20"/>
    <property type="match status" value="1"/>
</dbReference>
<dbReference type="InterPro" id="IPR011650">
    <property type="entry name" value="Peptidase_M20_dimer"/>
</dbReference>
<organism evidence="4 5">
    <name type="scientific">Natranaerovirga hydrolytica</name>
    <dbReference type="NCBI Taxonomy" id="680378"/>
    <lineage>
        <taxon>Bacteria</taxon>
        <taxon>Bacillati</taxon>
        <taxon>Bacillota</taxon>
        <taxon>Clostridia</taxon>
        <taxon>Lachnospirales</taxon>
        <taxon>Natranaerovirgaceae</taxon>
        <taxon>Natranaerovirga</taxon>
    </lineage>
</organism>
<reference evidence="4 5" key="1">
    <citation type="submission" date="2019-03" db="EMBL/GenBank/DDBJ databases">
        <title>Genomic Encyclopedia of Type Strains, Phase IV (KMG-IV): sequencing the most valuable type-strain genomes for metagenomic binning, comparative biology and taxonomic classification.</title>
        <authorList>
            <person name="Goeker M."/>
        </authorList>
    </citation>
    <scope>NUCLEOTIDE SEQUENCE [LARGE SCALE GENOMIC DNA]</scope>
    <source>
        <strain evidence="4 5">DSM 24176</strain>
    </source>
</reference>
<feature type="domain" description="Peptidase M20 dimerisation" evidence="3">
    <location>
        <begin position="209"/>
        <end position="317"/>
    </location>
</feature>
<keyword evidence="2 4" id="KW-0378">Hydrolase</keyword>
<dbReference type="InterPro" id="IPR050072">
    <property type="entry name" value="Peptidase_M20A"/>
</dbReference>
<evidence type="ECO:0000256" key="1">
    <source>
        <dbReference type="ARBA" id="ARBA00022723"/>
    </source>
</evidence>
<dbReference type="Pfam" id="PF07687">
    <property type="entry name" value="M20_dimer"/>
    <property type="match status" value="1"/>
</dbReference>
<comment type="caution">
    <text evidence="4">The sequence shown here is derived from an EMBL/GenBank/DDBJ whole genome shotgun (WGS) entry which is preliminary data.</text>
</comment>
<dbReference type="Gene3D" id="3.40.630.10">
    <property type="entry name" value="Zn peptidases"/>
    <property type="match status" value="2"/>
</dbReference>
<proteinExistence type="predicted"/>
<dbReference type="PANTHER" id="PTHR43808">
    <property type="entry name" value="ACETYLORNITHINE DEACETYLASE"/>
    <property type="match status" value="1"/>
</dbReference>
<protein>
    <submittedName>
        <fullName evidence="4">Putative selenium metabolism hydrolase</fullName>
    </submittedName>
</protein>